<protein>
    <submittedName>
        <fullName evidence="1">Uncharacterized protein</fullName>
    </submittedName>
</protein>
<dbReference type="RefSeq" id="WP_408329117.1">
    <property type="nucleotide sequence ID" value="NZ_JAQQFH010000008.1"/>
</dbReference>
<proteinExistence type="predicted"/>
<dbReference type="Proteomes" id="UP001629249">
    <property type="component" value="Unassembled WGS sequence"/>
</dbReference>
<accession>A0ABW8ZPP0</accession>
<evidence type="ECO:0000313" key="1">
    <source>
        <dbReference type="EMBL" id="MFL9885202.1"/>
    </source>
</evidence>
<dbReference type="EMBL" id="JAQQFN010000014">
    <property type="protein sequence ID" value="MFL9885202.1"/>
    <property type="molecule type" value="Genomic_DNA"/>
</dbReference>
<comment type="caution">
    <text evidence="1">The sequence shown here is derived from an EMBL/GenBank/DDBJ whole genome shotgun (WGS) entry which is preliminary data.</text>
</comment>
<keyword evidence="2" id="KW-1185">Reference proteome</keyword>
<reference evidence="1 2" key="1">
    <citation type="journal article" date="2024" name="Chem. Sci.">
        <title>Discovery of megapolipeptins by genome mining of a Burkholderiales bacteria collection.</title>
        <authorList>
            <person name="Paulo B.S."/>
            <person name="Recchia M.J.J."/>
            <person name="Lee S."/>
            <person name="Fergusson C.H."/>
            <person name="Romanowski S.B."/>
            <person name="Hernandez A."/>
            <person name="Krull N."/>
            <person name="Liu D.Y."/>
            <person name="Cavanagh H."/>
            <person name="Bos A."/>
            <person name="Gray C.A."/>
            <person name="Murphy B.T."/>
            <person name="Linington R.G."/>
            <person name="Eustaquio A.S."/>
        </authorList>
    </citation>
    <scope>NUCLEOTIDE SEQUENCE [LARGE SCALE GENOMIC DNA]</scope>
    <source>
        <strain evidence="1 2">RL16-012-BIC-B</strain>
    </source>
</reference>
<gene>
    <name evidence="1" type="ORF">PQR66_19320</name>
</gene>
<name>A0ABW8ZPP0_9BURK</name>
<evidence type="ECO:0000313" key="2">
    <source>
        <dbReference type="Proteomes" id="UP001629249"/>
    </source>
</evidence>
<sequence length="314" mass="34072">MGSVEMSRAVSMALVSMLLFGLTEMASGKNPPDSFVIRSGPGTINPAPPMLISIEGGKISYYARGRDVSVLPATTYTGIGKYVLAVDKATGQQIDILKDALSSRVFAPVPGMTGRPVLAFSFDKDGRHYEGEYDYKVGEAFNTRLDPFFEVADKALKNGQAEVNLHPLFTAHSGEDGFVLELTFGNDGQKDISIAGPDTWSPDLARPDLLNVRIGAINGAGTDFDVRLVSKYLNEASRRYAKEITVKPGEPVTLVFRIPYSAVTFSNASASRRVTPGKYRFTGEMRVDVLAPGEMQGKIYTPMNDVQSIELQAQ</sequence>
<organism evidence="1 2">
    <name type="scientific">Paraburkholderia agricolaris</name>
    <dbReference type="NCBI Taxonomy" id="2152888"/>
    <lineage>
        <taxon>Bacteria</taxon>
        <taxon>Pseudomonadati</taxon>
        <taxon>Pseudomonadota</taxon>
        <taxon>Betaproteobacteria</taxon>
        <taxon>Burkholderiales</taxon>
        <taxon>Burkholderiaceae</taxon>
        <taxon>Paraburkholderia</taxon>
    </lineage>
</organism>